<dbReference type="InterPro" id="IPR053853">
    <property type="entry name" value="FitA-like_RHH"/>
</dbReference>
<dbReference type="InterPro" id="IPR013321">
    <property type="entry name" value="Arc_rbn_hlx_hlx"/>
</dbReference>
<evidence type="ECO:0000313" key="2">
    <source>
        <dbReference type="EMBL" id="MFC6150636.1"/>
    </source>
</evidence>
<keyword evidence="3" id="KW-1185">Reference proteome</keyword>
<dbReference type="Pfam" id="PF22513">
    <property type="entry name" value="FitA-like_RHH"/>
    <property type="match status" value="1"/>
</dbReference>
<sequence>MLQLKRLPDDLHAALRERAEAEDLSMSDFVIRLLRAELAVPSRRAWLDDVASHRPEEPLGLDIEQVMDDVRESER</sequence>
<comment type="caution">
    <text evidence="2">The sequence shown here is derived from an EMBL/GenBank/DDBJ whole genome shotgun (WGS) entry which is preliminary data.</text>
</comment>
<evidence type="ECO:0000259" key="1">
    <source>
        <dbReference type="Pfam" id="PF22513"/>
    </source>
</evidence>
<dbReference type="RefSeq" id="WP_377036083.1">
    <property type="nucleotide sequence ID" value="NZ_JBHSQL010000011.1"/>
</dbReference>
<gene>
    <name evidence="2" type="ORF">ACFPYK_14645</name>
</gene>
<dbReference type="InterPro" id="IPR010985">
    <property type="entry name" value="Ribbon_hlx_hlx"/>
</dbReference>
<dbReference type="Proteomes" id="UP001596097">
    <property type="component" value="Unassembled WGS sequence"/>
</dbReference>
<name>A0ABW1QMK4_9ACTN</name>
<proteinExistence type="predicted"/>
<accession>A0ABW1QMK4</accession>
<dbReference type="EMBL" id="JBHSQL010000011">
    <property type="protein sequence ID" value="MFC6150636.1"/>
    <property type="molecule type" value="Genomic_DNA"/>
</dbReference>
<feature type="domain" description="Antitoxin FitA-like ribbon-helix-helix" evidence="1">
    <location>
        <begin position="5"/>
        <end position="37"/>
    </location>
</feature>
<protein>
    <recommendedName>
        <fullName evidence="1">Antitoxin FitA-like ribbon-helix-helix domain-containing protein</fullName>
    </recommendedName>
</protein>
<organism evidence="2 3">
    <name type="scientific">Mumia xiangluensis</name>
    <dbReference type="NCBI Taxonomy" id="1678900"/>
    <lineage>
        <taxon>Bacteria</taxon>
        <taxon>Bacillati</taxon>
        <taxon>Actinomycetota</taxon>
        <taxon>Actinomycetes</taxon>
        <taxon>Propionibacteriales</taxon>
        <taxon>Nocardioidaceae</taxon>
        <taxon>Mumia</taxon>
    </lineage>
</organism>
<dbReference type="SUPFAM" id="SSF47598">
    <property type="entry name" value="Ribbon-helix-helix"/>
    <property type="match status" value="1"/>
</dbReference>
<reference evidence="3" key="1">
    <citation type="journal article" date="2019" name="Int. J. Syst. Evol. Microbiol.">
        <title>The Global Catalogue of Microorganisms (GCM) 10K type strain sequencing project: providing services to taxonomists for standard genome sequencing and annotation.</title>
        <authorList>
            <consortium name="The Broad Institute Genomics Platform"/>
            <consortium name="The Broad Institute Genome Sequencing Center for Infectious Disease"/>
            <person name="Wu L."/>
            <person name="Ma J."/>
        </authorList>
    </citation>
    <scope>NUCLEOTIDE SEQUENCE [LARGE SCALE GENOMIC DNA]</scope>
    <source>
        <strain evidence="3">CGMCC 4.7198</strain>
    </source>
</reference>
<dbReference type="Gene3D" id="1.10.1220.10">
    <property type="entry name" value="Met repressor-like"/>
    <property type="match status" value="1"/>
</dbReference>
<evidence type="ECO:0000313" key="3">
    <source>
        <dbReference type="Proteomes" id="UP001596097"/>
    </source>
</evidence>